<protein>
    <submittedName>
        <fullName evidence="1">Uncharacterized protein</fullName>
    </submittedName>
</protein>
<dbReference type="Proteomes" id="UP000001589">
    <property type="component" value="Chromosome"/>
</dbReference>
<sequence>MINIIYLYYLSNCINYSNHPNLFFIVKSNKNIDDKDTIKPIIIIGFDFSFALSSRLVDEALVLSLDLLI</sequence>
<reference evidence="1 2" key="1">
    <citation type="journal article" date="2007" name="PLoS Genet.">
        <title>Patterns and implications of gene gain and loss in the evolution of Prochlorococcus.</title>
        <authorList>
            <person name="Kettler G.C."/>
            <person name="Martiny A.C."/>
            <person name="Huang K."/>
            <person name="Zucker J."/>
            <person name="Coleman M.L."/>
            <person name="Rodrigue S."/>
            <person name="Chen F."/>
            <person name="Lapidus A."/>
            <person name="Ferriera S."/>
            <person name="Johnson J."/>
            <person name="Steglich C."/>
            <person name="Church G.M."/>
            <person name="Richardson P."/>
            <person name="Chisholm S.W."/>
        </authorList>
    </citation>
    <scope>NUCLEOTIDE SEQUENCE [LARGE SCALE GENOMIC DNA]</scope>
    <source>
        <strain evidence="1 2">MIT 9515</strain>
    </source>
</reference>
<proteinExistence type="predicted"/>
<evidence type="ECO:0000313" key="1">
    <source>
        <dbReference type="EMBL" id="ABM72284.1"/>
    </source>
</evidence>
<name>A2BWX3_PROM5</name>
<dbReference type="EMBL" id="CP000552">
    <property type="protein sequence ID" value="ABM72284.1"/>
    <property type="molecule type" value="Genomic_DNA"/>
</dbReference>
<dbReference type="KEGG" id="pmc:P9515_10771"/>
<organism evidence="1 2">
    <name type="scientific">Prochlorococcus marinus (strain MIT 9515)</name>
    <dbReference type="NCBI Taxonomy" id="167542"/>
    <lineage>
        <taxon>Bacteria</taxon>
        <taxon>Bacillati</taxon>
        <taxon>Cyanobacteriota</taxon>
        <taxon>Cyanophyceae</taxon>
        <taxon>Synechococcales</taxon>
        <taxon>Prochlorococcaceae</taxon>
        <taxon>Prochlorococcus</taxon>
    </lineage>
</organism>
<evidence type="ECO:0000313" key="2">
    <source>
        <dbReference type="Proteomes" id="UP000001589"/>
    </source>
</evidence>
<dbReference type="AlphaFoldDB" id="A2BWX3"/>
<accession>A2BWX3</accession>
<dbReference type="HOGENOM" id="CLU_2772593_0_0_3"/>
<gene>
    <name evidence="1" type="ordered locus">P9515_10771</name>
</gene>